<reference evidence="1 2" key="1">
    <citation type="submission" date="2021-04" db="EMBL/GenBank/DDBJ databases">
        <authorList>
            <person name="Bliznina A."/>
        </authorList>
    </citation>
    <scope>NUCLEOTIDE SEQUENCE [LARGE SCALE GENOMIC DNA]</scope>
</reference>
<protein>
    <submittedName>
        <fullName evidence="1">Oidioi.mRNA.OKI2018_I69.chr2.g5339.t1.cds</fullName>
    </submittedName>
</protein>
<gene>
    <name evidence="1" type="ORF">OKIOD_LOCUS14104</name>
</gene>
<dbReference type="EMBL" id="OU015567">
    <property type="protein sequence ID" value="CAG5110998.1"/>
    <property type="molecule type" value="Genomic_DNA"/>
</dbReference>
<organism evidence="1 2">
    <name type="scientific">Oikopleura dioica</name>
    <name type="common">Tunicate</name>
    <dbReference type="NCBI Taxonomy" id="34765"/>
    <lineage>
        <taxon>Eukaryota</taxon>
        <taxon>Metazoa</taxon>
        <taxon>Chordata</taxon>
        <taxon>Tunicata</taxon>
        <taxon>Appendicularia</taxon>
        <taxon>Copelata</taxon>
        <taxon>Oikopleuridae</taxon>
        <taxon>Oikopleura</taxon>
    </lineage>
</organism>
<keyword evidence="2" id="KW-1185">Reference proteome</keyword>
<evidence type="ECO:0000313" key="1">
    <source>
        <dbReference type="EMBL" id="CAG5110998.1"/>
    </source>
</evidence>
<accession>A0ABN7SZL5</accession>
<evidence type="ECO:0000313" key="2">
    <source>
        <dbReference type="Proteomes" id="UP001158576"/>
    </source>
</evidence>
<sequence>MGIELLFDRSFMASAKEWKKIKKRINYGFILHDNPVVAKRRNASTPAEVHFPPDPRKPKRRSFSLGAWKFSLVRKDKEKEELGARERPKALWKNAGAKVITANKVIQAIRPDLKRVEEGDEDVFDSNVRFQENLNQEDDLLRIMLEDCDLESEADPTEDPFYDEFL</sequence>
<proteinExistence type="predicted"/>
<name>A0ABN7SZL5_OIKDI</name>
<dbReference type="Proteomes" id="UP001158576">
    <property type="component" value="Chromosome 2"/>
</dbReference>